<dbReference type="Gene3D" id="2.60.40.3080">
    <property type="match status" value="1"/>
</dbReference>
<dbReference type="Pfam" id="PF18962">
    <property type="entry name" value="Por_Secre_tail"/>
    <property type="match status" value="1"/>
</dbReference>
<gene>
    <name evidence="3" type="ORF">GV828_10800</name>
</gene>
<dbReference type="InterPro" id="IPR026444">
    <property type="entry name" value="Secre_tail"/>
</dbReference>
<keyword evidence="1" id="KW-0732">Signal</keyword>
<proteinExistence type="predicted"/>
<reference evidence="4" key="1">
    <citation type="submission" date="2020-01" db="EMBL/GenBank/DDBJ databases">
        <title>Sphingomonas sp. strain CSW-10.</title>
        <authorList>
            <person name="Chen W.-M."/>
        </authorList>
    </citation>
    <scope>NUCLEOTIDE SEQUENCE [LARGE SCALE GENOMIC DNA]</scope>
    <source>
        <strain evidence="4">NST-5</strain>
    </source>
</reference>
<comment type="caution">
    <text evidence="3">The sequence shown here is derived from an EMBL/GenBank/DDBJ whole genome shotgun (WGS) entry which is preliminary data.</text>
</comment>
<evidence type="ECO:0000256" key="1">
    <source>
        <dbReference type="ARBA" id="ARBA00022729"/>
    </source>
</evidence>
<dbReference type="RefSeq" id="WP_166537508.1">
    <property type="nucleotide sequence ID" value="NZ_JAABLM010000013.1"/>
</dbReference>
<dbReference type="EMBL" id="JAABLM010000013">
    <property type="protein sequence ID" value="NBL65689.1"/>
    <property type="molecule type" value="Genomic_DNA"/>
</dbReference>
<evidence type="ECO:0000259" key="2">
    <source>
        <dbReference type="Pfam" id="PF18962"/>
    </source>
</evidence>
<evidence type="ECO:0000313" key="4">
    <source>
        <dbReference type="Proteomes" id="UP000798602"/>
    </source>
</evidence>
<feature type="domain" description="Secretion system C-terminal sorting" evidence="2">
    <location>
        <begin position="163"/>
        <end position="231"/>
    </location>
</feature>
<dbReference type="NCBIfam" id="TIGR04183">
    <property type="entry name" value="Por_Secre_tail"/>
    <property type="match status" value="1"/>
</dbReference>
<organism evidence="3 4">
    <name type="scientific">Flavobacterium ichthyis</name>
    <dbReference type="NCBI Taxonomy" id="2698827"/>
    <lineage>
        <taxon>Bacteria</taxon>
        <taxon>Pseudomonadati</taxon>
        <taxon>Bacteroidota</taxon>
        <taxon>Flavobacteriia</taxon>
        <taxon>Flavobacteriales</taxon>
        <taxon>Flavobacteriaceae</taxon>
        <taxon>Flavobacterium</taxon>
    </lineage>
</organism>
<name>A0ABW9ZD55_9FLAO</name>
<accession>A0ABW9ZD55</accession>
<dbReference type="Proteomes" id="UP000798602">
    <property type="component" value="Unassembled WGS sequence"/>
</dbReference>
<evidence type="ECO:0000313" key="3">
    <source>
        <dbReference type="EMBL" id="NBL65689.1"/>
    </source>
</evidence>
<sequence length="233" mass="26067">MKKFLLLFTLFSFKSFSQDPNLVRTWYLTHKFENGQYEPAPALSEIGRETMLTIESLNSPTIATNICNDNYIQGVVFSGSTLTYTGVISTLTSCNDHDNNLFDLWYSSFFGSNISTGLNYSIIYLGDSPSLYLTSPSSGSQAIYRPQAMSTEEFNKTAFSLAPNPAENFISIKANENLKDVQVTIYNKLGQIIATQKHASVPENIDVSILNSGMYYLEIVFSNGKETKKFIKK</sequence>
<protein>
    <submittedName>
        <fullName evidence="3">T9SS type A sorting domain-containing protein</fullName>
    </submittedName>
</protein>
<keyword evidence="4" id="KW-1185">Reference proteome</keyword>